<sequence>MQDRSVDESFMRIALQEANKAFDEGEIPVGAVIVLNDTVIASAHNTKERNGDPTAHAEINVIRAASLKLTKEEFARCTLYVTLEPCVMCAGALLQARFERIVFGTLDPRAGACWSLYRIPEDKRLPWRCKIQGGVLAVECKKILDDFFRLLRGGWRGGRAVEGGRLEID</sequence>
<comment type="cofactor">
    <cofactor evidence="8">
        <name>Zn(2+)</name>
        <dbReference type="ChEBI" id="CHEBI:29105"/>
    </cofactor>
    <text evidence="8">Binds 1 zinc ion per subunit.</text>
</comment>
<dbReference type="GO" id="GO:0008270">
    <property type="term" value="F:zinc ion binding"/>
    <property type="evidence" value="ECO:0007669"/>
    <property type="project" value="UniProtKB-UniRule"/>
</dbReference>
<comment type="catalytic activity">
    <reaction evidence="7 8">
        <text>adenosine(34) in tRNA + H2O + H(+) = inosine(34) in tRNA + NH4(+)</text>
        <dbReference type="Rhea" id="RHEA:43168"/>
        <dbReference type="Rhea" id="RHEA-COMP:10373"/>
        <dbReference type="Rhea" id="RHEA-COMP:10374"/>
        <dbReference type="ChEBI" id="CHEBI:15377"/>
        <dbReference type="ChEBI" id="CHEBI:15378"/>
        <dbReference type="ChEBI" id="CHEBI:28938"/>
        <dbReference type="ChEBI" id="CHEBI:74411"/>
        <dbReference type="ChEBI" id="CHEBI:82852"/>
        <dbReference type="EC" id="3.5.4.33"/>
    </reaction>
</comment>
<dbReference type="InterPro" id="IPR016192">
    <property type="entry name" value="APOBEC/CMP_deaminase_Zn-bd"/>
</dbReference>
<dbReference type="InterPro" id="IPR002125">
    <property type="entry name" value="CMP_dCMP_dom"/>
</dbReference>
<keyword evidence="5 8" id="KW-0378">Hydrolase</keyword>
<dbReference type="HOGENOM" id="CLU_025810_3_2_0"/>
<feature type="active site" description="Proton donor" evidence="8">
    <location>
        <position position="58"/>
    </location>
</feature>
<dbReference type="Pfam" id="PF00383">
    <property type="entry name" value="dCMP_cyt_deam_1"/>
    <property type="match status" value="1"/>
</dbReference>
<dbReference type="PROSITE" id="PS51747">
    <property type="entry name" value="CYT_DCMP_DEAMINASES_2"/>
    <property type="match status" value="1"/>
</dbReference>
<name>I4BXM3_ACEMN</name>
<evidence type="ECO:0000256" key="4">
    <source>
        <dbReference type="ARBA" id="ARBA00022723"/>
    </source>
</evidence>
<dbReference type="Gene3D" id="3.40.140.10">
    <property type="entry name" value="Cytidine Deaminase, domain 2"/>
    <property type="match status" value="1"/>
</dbReference>
<keyword evidence="6 8" id="KW-0862">Zinc</keyword>
<evidence type="ECO:0000256" key="2">
    <source>
        <dbReference type="ARBA" id="ARBA00011738"/>
    </source>
</evidence>
<reference evidence="11" key="1">
    <citation type="journal article" date="2013" name="Stand. Genomic Sci.">
        <title>Complete genome sequence of the moderate thermophile Anaerobaculum mobile type strain (NGA(T)).</title>
        <authorList>
            <person name="Mavromatis K."/>
            <person name="Stackebrandt E."/>
            <person name="Held B."/>
            <person name="Lapidus A."/>
            <person name="Nolan M."/>
            <person name="Lucas S."/>
            <person name="Hammon N."/>
            <person name="Deshpande S."/>
            <person name="Cheng J.F."/>
            <person name="Tapia R."/>
            <person name="Goodwin L.A."/>
            <person name="Pitluck S."/>
            <person name="Liolios K."/>
            <person name="Pagani I."/>
            <person name="Ivanova N."/>
            <person name="Mikhailova N."/>
            <person name="Huntemann M."/>
            <person name="Pati A."/>
            <person name="Chen A."/>
            <person name="Palaniappan K."/>
            <person name="Land M."/>
            <person name="Rohde M."/>
            <person name="Spring S."/>
            <person name="Goker M."/>
            <person name="Woyke T."/>
            <person name="Detter J.C."/>
            <person name="Bristow J."/>
            <person name="Eisen J.A."/>
            <person name="Markowitz V."/>
            <person name="Hugenholtz P."/>
            <person name="Klenk H.P."/>
            <person name="Kyrpides N.C."/>
        </authorList>
    </citation>
    <scope>NUCLEOTIDE SEQUENCE</scope>
    <source>
        <strain evidence="11">ATCC BAA-54 / DSM 13181 / NGA</strain>
    </source>
</reference>
<proteinExistence type="inferred from homology"/>
<evidence type="ECO:0000256" key="6">
    <source>
        <dbReference type="ARBA" id="ARBA00022833"/>
    </source>
</evidence>
<keyword evidence="3 8" id="KW-0819">tRNA processing</keyword>
<keyword evidence="4 8" id="KW-0479">Metal-binding</keyword>
<dbReference type="PROSITE" id="PS00903">
    <property type="entry name" value="CYT_DCMP_DEAMINASES_1"/>
    <property type="match status" value="1"/>
</dbReference>
<feature type="binding site" evidence="8">
    <location>
        <position position="86"/>
    </location>
    <ligand>
        <name>Zn(2+)</name>
        <dbReference type="ChEBI" id="CHEBI:29105"/>
        <note>catalytic</note>
    </ligand>
</feature>
<evidence type="ECO:0000256" key="8">
    <source>
        <dbReference type="HAMAP-Rule" id="MF_00972"/>
    </source>
</evidence>
<dbReference type="SUPFAM" id="SSF53927">
    <property type="entry name" value="Cytidine deaminase-like"/>
    <property type="match status" value="1"/>
</dbReference>
<dbReference type="eggNOG" id="COG0590">
    <property type="taxonomic scope" value="Bacteria"/>
</dbReference>
<dbReference type="STRING" id="891968.Anamo_1426"/>
<evidence type="ECO:0000256" key="3">
    <source>
        <dbReference type="ARBA" id="ARBA00022694"/>
    </source>
</evidence>
<comment type="subunit">
    <text evidence="2 8">Homodimer.</text>
</comment>
<keyword evidence="11" id="KW-1185">Reference proteome</keyword>
<dbReference type="AlphaFoldDB" id="I4BXM3"/>
<feature type="binding site" evidence="8">
    <location>
        <position position="56"/>
    </location>
    <ligand>
        <name>Zn(2+)</name>
        <dbReference type="ChEBI" id="CHEBI:29105"/>
        <note>catalytic</note>
    </ligand>
</feature>
<organism evidence="10 11">
    <name type="scientific">Acetomicrobium mobile (strain ATCC BAA-54 / DSM 13181 / JCM 12221 / NGA)</name>
    <name type="common">Anaerobaculum mobile</name>
    <dbReference type="NCBI Taxonomy" id="891968"/>
    <lineage>
        <taxon>Bacteria</taxon>
        <taxon>Thermotogati</taxon>
        <taxon>Synergistota</taxon>
        <taxon>Synergistia</taxon>
        <taxon>Synergistales</taxon>
        <taxon>Acetomicrobiaceae</taxon>
        <taxon>Acetomicrobium</taxon>
    </lineage>
</organism>
<dbReference type="GO" id="GO:0002100">
    <property type="term" value="P:tRNA wobble adenosine to inosine editing"/>
    <property type="evidence" value="ECO:0007669"/>
    <property type="project" value="UniProtKB-UniRule"/>
</dbReference>
<comment type="function">
    <text evidence="8">Catalyzes the deamination of adenosine to inosine at the wobble position 34 of tRNA(Arg2).</text>
</comment>
<dbReference type="InterPro" id="IPR028883">
    <property type="entry name" value="tRNA_aden_deaminase"/>
</dbReference>
<evidence type="ECO:0000256" key="1">
    <source>
        <dbReference type="ARBA" id="ARBA00010669"/>
    </source>
</evidence>
<dbReference type="HAMAP" id="MF_00972">
    <property type="entry name" value="tRNA_aden_deaminase"/>
    <property type="match status" value="1"/>
</dbReference>
<evidence type="ECO:0000256" key="7">
    <source>
        <dbReference type="ARBA" id="ARBA00048045"/>
    </source>
</evidence>
<evidence type="ECO:0000259" key="9">
    <source>
        <dbReference type="PROSITE" id="PS51747"/>
    </source>
</evidence>
<feature type="binding site" evidence="8">
    <location>
        <position position="89"/>
    </location>
    <ligand>
        <name>Zn(2+)</name>
        <dbReference type="ChEBI" id="CHEBI:29105"/>
        <note>catalytic</note>
    </ligand>
</feature>
<dbReference type="GO" id="GO:0052717">
    <property type="term" value="F:tRNA-specific adenosine-34 deaminase activity"/>
    <property type="evidence" value="ECO:0007669"/>
    <property type="project" value="UniProtKB-UniRule"/>
</dbReference>
<dbReference type="EMBL" id="CP003198">
    <property type="protein sequence ID" value="AFM22030.1"/>
    <property type="molecule type" value="Genomic_DNA"/>
</dbReference>
<dbReference type="EC" id="3.5.4.33" evidence="8"/>
<protein>
    <recommendedName>
        <fullName evidence="8">tRNA-specific adenosine deaminase</fullName>
        <ecNumber evidence="8">3.5.4.33</ecNumber>
    </recommendedName>
</protein>
<dbReference type="InterPro" id="IPR016193">
    <property type="entry name" value="Cytidine_deaminase-like"/>
</dbReference>
<dbReference type="KEGG" id="amo:Anamo_1426"/>
<evidence type="ECO:0000313" key="11">
    <source>
        <dbReference type="Proteomes" id="UP000006061"/>
    </source>
</evidence>
<dbReference type="Proteomes" id="UP000006061">
    <property type="component" value="Chromosome"/>
</dbReference>
<gene>
    <name evidence="8" type="primary">tadA</name>
    <name evidence="10" type="ordered locus">Anamo_1426</name>
</gene>
<feature type="domain" description="CMP/dCMP-type deaminase" evidence="9">
    <location>
        <begin position="5"/>
        <end position="115"/>
    </location>
</feature>
<dbReference type="NCBIfam" id="NF008113">
    <property type="entry name" value="PRK10860.1"/>
    <property type="match status" value="1"/>
</dbReference>
<comment type="similarity">
    <text evidence="1">Belongs to the cytidine and deoxycytidylate deaminase family. ADAT2 subfamily.</text>
</comment>
<evidence type="ECO:0000313" key="10">
    <source>
        <dbReference type="EMBL" id="AFM22030.1"/>
    </source>
</evidence>
<evidence type="ECO:0000256" key="5">
    <source>
        <dbReference type="ARBA" id="ARBA00022801"/>
    </source>
</evidence>
<dbReference type="CDD" id="cd01285">
    <property type="entry name" value="nucleoside_deaminase"/>
    <property type="match status" value="1"/>
</dbReference>
<accession>I4BXM3</accession>
<dbReference type="PANTHER" id="PTHR11079:SF202">
    <property type="entry name" value="TRNA-SPECIFIC ADENOSINE DEAMINASE"/>
    <property type="match status" value="1"/>
</dbReference>
<dbReference type="PANTHER" id="PTHR11079">
    <property type="entry name" value="CYTOSINE DEAMINASE FAMILY MEMBER"/>
    <property type="match status" value="1"/>
</dbReference>